<proteinExistence type="predicted"/>
<organism evidence="2">
    <name type="scientific">Mucochytrium quahogii</name>
    <dbReference type="NCBI Taxonomy" id="96639"/>
    <lineage>
        <taxon>Eukaryota</taxon>
        <taxon>Sar</taxon>
        <taxon>Stramenopiles</taxon>
        <taxon>Bigyra</taxon>
        <taxon>Labyrinthulomycetes</taxon>
        <taxon>Thraustochytrida</taxon>
        <taxon>Thraustochytriidae</taxon>
        <taxon>Mucochytrium</taxon>
    </lineage>
</organism>
<sequence length="382" mass="41949">MVEGGFGEDTMVTDENIDVGNTPLEAPVSKNGNQLEGIDTNERDDERRKEYKRLKSQVGKLDKAPLKDVLKAEEALRAFGVDSGDELVAQVEKFKGKRTRKYREPLVKFKSGGNGPRSVKDWDLFVTKCRKELAKSDPLLVEATESLAERERTHRKPIVDSLSVPDLVLRKLRQIERRCAAELPDSDELNHKVAELIKSREKSHKSVLVAKYTKLMRSKLKDVSVRSLTELLKKCEEELDPSDPLLAQARSACEARVLDKGNPSKVKSMAKDPSKKSKKFKEKSSDDIVLYVGGGPSTPSAGSRKGIVHPIINQASSDPLSLKLVIVASFIVFTYILVQCLQIVIQVAPFIESASAGGATSPAEATSAKSVDGSKLPVDAKT</sequence>
<evidence type="ECO:0000313" key="2">
    <source>
        <dbReference type="EMBL" id="CAD9684930.1"/>
    </source>
</evidence>
<dbReference type="EMBL" id="HBHK01013716">
    <property type="protein sequence ID" value="CAD9684930.1"/>
    <property type="molecule type" value="Transcribed_RNA"/>
</dbReference>
<feature type="region of interest" description="Disordered" evidence="1">
    <location>
        <begin position="357"/>
        <end position="382"/>
    </location>
</feature>
<accession>A0A7S2WG24</accession>
<evidence type="ECO:0000256" key="1">
    <source>
        <dbReference type="SAM" id="MobiDB-lite"/>
    </source>
</evidence>
<reference evidence="2" key="1">
    <citation type="submission" date="2021-01" db="EMBL/GenBank/DDBJ databases">
        <authorList>
            <person name="Corre E."/>
            <person name="Pelletier E."/>
            <person name="Niang G."/>
            <person name="Scheremetjew M."/>
            <person name="Finn R."/>
            <person name="Kale V."/>
            <person name="Holt S."/>
            <person name="Cochrane G."/>
            <person name="Meng A."/>
            <person name="Brown T."/>
            <person name="Cohen L."/>
        </authorList>
    </citation>
    <scope>NUCLEOTIDE SEQUENCE</scope>
    <source>
        <strain evidence="2">NY070348D</strain>
    </source>
</reference>
<dbReference type="AlphaFoldDB" id="A0A7S2WG24"/>
<protein>
    <submittedName>
        <fullName evidence="2">Uncharacterized protein</fullName>
    </submittedName>
</protein>
<feature type="compositionally biased region" description="Basic and acidic residues" evidence="1">
    <location>
        <begin position="40"/>
        <end position="49"/>
    </location>
</feature>
<name>A0A7S2WG24_9STRA</name>
<gene>
    <name evidence="2" type="ORF">QSP1433_LOCUS8620</name>
</gene>
<feature type="region of interest" description="Disordered" evidence="1">
    <location>
        <begin position="1"/>
        <end position="49"/>
    </location>
</feature>